<keyword evidence="3" id="KW-1185">Reference proteome</keyword>
<dbReference type="AlphaFoldDB" id="A0A8S0TX03"/>
<keyword evidence="2" id="KW-0808">Transferase</keyword>
<dbReference type="OrthoDB" id="4062651at2759"/>
<evidence type="ECO:0000259" key="1">
    <source>
        <dbReference type="Pfam" id="PF07714"/>
    </source>
</evidence>
<dbReference type="Gramene" id="OE9A091470T1">
    <property type="protein sequence ID" value="OE9A091470C1"/>
    <property type="gene ID" value="OE9A091470"/>
</dbReference>
<keyword evidence="2" id="KW-0675">Receptor</keyword>
<dbReference type="Gene3D" id="3.30.200.20">
    <property type="entry name" value="Phosphorylase Kinase, domain 1"/>
    <property type="match status" value="1"/>
</dbReference>
<proteinExistence type="predicted"/>
<dbReference type="Pfam" id="PF07714">
    <property type="entry name" value="PK_Tyr_Ser-Thr"/>
    <property type="match status" value="1"/>
</dbReference>
<comment type="caution">
    <text evidence="2">The sequence shown here is derived from an EMBL/GenBank/DDBJ whole genome shotgun (WGS) entry which is preliminary data.</text>
</comment>
<reference evidence="2 3" key="1">
    <citation type="submission" date="2019-12" db="EMBL/GenBank/DDBJ databases">
        <authorList>
            <person name="Alioto T."/>
            <person name="Alioto T."/>
            <person name="Gomez Garrido J."/>
        </authorList>
    </citation>
    <scope>NUCLEOTIDE SEQUENCE [LARGE SCALE GENOMIC DNA]</scope>
</reference>
<dbReference type="GO" id="GO:0004672">
    <property type="term" value="F:protein kinase activity"/>
    <property type="evidence" value="ECO:0007669"/>
    <property type="project" value="InterPro"/>
</dbReference>
<dbReference type="SUPFAM" id="SSF56112">
    <property type="entry name" value="Protein kinase-like (PK-like)"/>
    <property type="match status" value="1"/>
</dbReference>
<organism evidence="2 3">
    <name type="scientific">Olea europaea subsp. europaea</name>
    <dbReference type="NCBI Taxonomy" id="158383"/>
    <lineage>
        <taxon>Eukaryota</taxon>
        <taxon>Viridiplantae</taxon>
        <taxon>Streptophyta</taxon>
        <taxon>Embryophyta</taxon>
        <taxon>Tracheophyta</taxon>
        <taxon>Spermatophyta</taxon>
        <taxon>Magnoliopsida</taxon>
        <taxon>eudicotyledons</taxon>
        <taxon>Gunneridae</taxon>
        <taxon>Pentapetalae</taxon>
        <taxon>asterids</taxon>
        <taxon>lamiids</taxon>
        <taxon>Lamiales</taxon>
        <taxon>Oleaceae</taxon>
        <taxon>Oleeae</taxon>
        <taxon>Olea</taxon>
    </lineage>
</organism>
<evidence type="ECO:0000313" key="3">
    <source>
        <dbReference type="Proteomes" id="UP000594638"/>
    </source>
</evidence>
<dbReference type="EMBL" id="CACTIH010007335">
    <property type="protein sequence ID" value="CAA3010148.1"/>
    <property type="molecule type" value="Genomic_DNA"/>
</dbReference>
<protein>
    <submittedName>
        <fullName evidence="2">Probable receptor kinase At1g80640</fullName>
    </submittedName>
</protein>
<dbReference type="InterPro" id="IPR011009">
    <property type="entry name" value="Kinase-like_dom_sf"/>
</dbReference>
<accession>A0A8S0TX03</accession>
<name>A0A8S0TX03_OLEEU</name>
<dbReference type="PANTHER" id="PTHR27006">
    <property type="entry name" value="PROMASTIGOTE SURFACE ANTIGEN PROTEIN PSA"/>
    <property type="match status" value="1"/>
</dbReference>
<evidence type="ECO:0000313" key="2">
    <source>
        <dbReference type="EMBL" id="CAA3010148.1"/>
    </source>
</evidence>
<sequence length="153" mass="17367">MKKTIRVQVEAAKGISLGPILDKFTSLRIGIKKGSIDDIEYQLLVAATNSFHEDNILDEGGSRHFYKAHFDNDFHAAVKKQSAGGQVAEREFKNEIEWLNKIQHQNIVLLSGYCIHGEGHYLAYEFMHDGPMALWNSSYMVKSVLQIHLIFFG</sequence>
<feature type="domain" description="Serine-threonine/tyrosine-protein kinase catalytic" evidence="1">
    <location>
        <begin position="68"/>
        <end position="132"/>
    </location>
</feature>
<keyword evidence="2" id="KW-0418">Kinase</keyword>
<dbReference type="InterPro" id="IPR001245">
    <property type="entry name" value="Ser-Thr/Tyr_kinase_cat_dom"/>
</dbReference>
<gene>
    <name evidence="2" type="ORF">OLEA9_A091470</name>
</gene>
<dbReference type="Proteomes" id="UP000594638">
    <property type="component" value="Unassembled WGS sequence"/>
</dbReference>